<dbReference type="Gene3D" id="2.160.20.10">
    <property type="entry name" value="Single-stranded right-handed beta-helix, Pectin lyase-like"/>
    <property type="match status" value="1"/>
</dbReference>
<dbReference type="PROSITE" id="PS51257">
    <property type="entry name" value="PROKAR_LIPOPROTEIN"/>
    <property type="match status" value="1"/>
</dbReference>
<evidence type="ECO:0000313" key="9">
    <source>
        <dbReference type="Proteomes" id="UP000199041"/>
    </source>
</evidence>
<dbReference type="GO" id="GO:0005975">
    <property type="term" value="P:carbohydrate metabolic process"/>
    <property type="evidence" value="ECO:0007669"/>
    <property type="project" value="InterPro"/>
</dbReference>
<evidence type="ECO:0000256" key="6">
    <source>
        <dbReference type="ARBA" id="ARBA00023295"/>
    </source>
</evidence>
<dbReference type="EMBL" id="FNQY01000016">
    <property type="protein sequence ID" value="SEA38579.1"/>
    <property type="molecule type" value="Genomic_DNA"/>
</dbReference>
<keyword evidence="9" id="KW-1185">Reference proteome</keyword>
<dbReference type="InterPro" id="IPR012334">
    <property type="entry name" value="Pectin_lyas_fold"/>
</dbReference>
<dbReference type="PANTHER" id="PTHR31375">
    <property type="match status" value="1"/>
</dbReference>
<protein>
    <submittedName>
        <fullName evidence="8">Polygalacturonase</fullName>
    </submittedName>
</protein>
<dbReference type="InterPro" id="IPR011050">
    <property type="entry name" value="Pectin_lyase_fold/virulence"/>
</dbReference>
<dbReference type="SMART" id="SM00710">
    <property type="entry name" value="PbH1"/>
    <property type="match status" value="4"/>
</dbReference>
<comment type="similarity">
    <text evidence="2 7">Belongs to the glycosyl hydrolase 28 family.</text>
</comment>
<dbReference type="STRING" id="551991.SAMN05192529_11634"/>
<dbReference type="OrthoDB" id="9795222at2"/>
<reference evidence="8 9" key="1">
    <citation type="submission" date="2016-10" db="EMBL/GenBank/DDBJ databases">
        <authorList>
            <person name="de Groot N.N."/>
        </authorList>
    </citation>
    <scope>NUCLEOTIDE SEQUENCE [LARGE SCALE GENOMIC DNA]</scope>
    <source>
        <strain evidence="8 9">Vu-144</strain>
    </source>
</reference>
<evidence type="ECO:0000256" key="4">
    <source>
        <dbReference type="ARBA" id="ARBA00022525"/>
    </source>
</evidence>
<keyword evidence="6 7" id="KW-0326">Glycosidase</keyword>
<evidence type="ECO:0000256" key="7">
    <source>
        <dbReference type="RuleBase" id="RU361169"/>
    </source>
</evidence>
<dbReference type="Proteomes" id="UP000199041">
    <property type="component" value="Unassembled WGS sequence"/>
</dbReference>
<evidence type="ECO:0000256" key="5">
    <source>
        <dbReference type="ARBA" id="ARBA00022801"/>
    </source>
</evidence>
<evidence type="ECO:0000256" key="1">
    <source>
        <dbReference type="ARBA" id="ARBA00004191"/>
    </source>
</evidence>
<dbReference type="AlphaFoldDB" id="A0A1H4ART2"/>
<dbReference type="RefSeq" id="WP_091399395.1">
    <property type="nucleotide sequence ID" value="NZ_FNQY01000016.1"/>
</dbReference>
<evidence type="ECO:0000256" key="3">
    <source>
        <dbReference type="ARBA" id="ARBA00022512"/>
    </source>
</evidence>
<dbReference type="GO" id="GO:0004650">
    <property type="term" value="F:polygalacturonase activity"/>
    <property type="evidence" value="ECO:0007669"/>
    <property type="project" value="InterPro"/>
</dbReference>
<keyword evidence="3" id="KW-0134">Cell wall</keyword>
<keyword evidence="4" id="KW-0964">Secreted</keyword>
<dbReference type="InterPro" id="IPR000743">
    <property type="entry name" value="Glyco_hydro_28"/>
</dbReference>
<name>A0A1H4ART2_9BACT</name>
<dbReference type="Pfam" id="PF00295">
    <property type="entry name" value="Glyco_hydro_28"/>
    <property type="match status" value="1"/>
</dbReference>
<organism evidence="8 9">
    <name type="scientific">Arachidicoccus rhizosphaerae</name>
    <dbReference type="NCBI Taxonomy" id="551991"/>
    <lineage>
        <taxon>Bacteria</taxon>
        <taxon>Pseudomonadati</taxon>
        <taxon>Bacteroidota</taxon>
        <taxon>Chitinophagia</taxon>
        <taxon>Chitinophagales</taxon>
        <taxon>Chitinophagaceae</taxon>
        <taxon>Arachidicoccus</taxon>
    </lineage>
</organism>
<evidence type="ECO:0000256" key="2">
    <source>
        <dbReference type="ARBA" id="ARBA00008834"/>
    </source>
</evidence>
<keyword evidence="5 7" id="KW-0378">Hydrolase</keyword>
<proteinExistence type="inferred from homology"/>
<dbReference type="PROSITE" id="PS00502">
    <property type="entry name" value="POLYGALACTURONASE"/>
    <property type="match status" value="1"/>
</dbReference>
<gene>
    <name evidence="8" type="ORF">SAMN05192529_11634</name>
</gene>
<sequence>MIKILQFGYKCLRVVFVGGLALLLSSGCKRNDSLFPVVASNGIHTLKSTGVDTTDSSSIADIKVPSFETDWGKSVKTPAIPSGSLSIMEYGADTLKSDNSVAIQAAIDAAGKNGGGTVQIPKGNFRCGPIRLVSNVGLHFEKNAQLTVLSYADYPGSGTANSVEPFIDLSNTTNVLIDGAGTINGQGADWWAAYRATKATAAIARPPMIAFDKASIIEIAGITIKNAPNGHISIHKENTNITISDVTIDSPEDSPNTDGIDVWTPYVNIYDCTISCGDDNIAMNNNTKYVTISGCAFGAGHGLSIGSYTANIDHIYVNNCSFNGTDNGIHIKSSRERSGEVGYLVYENLTMEKVKYPVNICEYYPDNTIPSTASSDPGAAITATTPVWKNIVLKNILVNSADYAGMVWAVPELPLKNIIFDSVRINANAGMKFNNIDSAAFIHGSSISVSSGAAFTSTYHSNISGINLLTGAQE</sequence>
<evidence type="ECO:0000313" key="8">
    <source>
        <dbReference type="EMBL" id="SEA38579.1"/>
    </source>
</evidence>
<dbReference type="InterPro" id="IPR006626">
    <property type="entry name" value="PbH1"/>
</dbReference>
<dbReference type="SUPFAM" id="SSF51126">
    <property type="entry name" value="Pectin lyase-like"/>
    <property type="match status" value="1"/>
</dbReference>
<comment type="subcellular location">
    <subcellularLocation>
        <location evidence="1">Secreted</location>
        <location evidence="1">Cell wall</location>
    </subcellularLocation>
</comment>
<accession>A0A1H4ART2</accession>